<gene>
    <name evidence="2" type="ORF">ACFFV7_46725</name>
</gene>
<feature type="domain" description="SGNH hydrolase-type esterase" evidence="1">
    <location>
        <begin position="92"/>
        <end position="233"/>
    </location>
</feature>
<comment type="caution">
    <text evidence="2">The sequence shown here is derived from an EMBL/GenBank/DDBJ whole genome shotgun (WGS) entry which is preliminary data.</text>
</comment>
<dbReference type="EMBL" id="JBHMEI010000078">
    <property type="protein sequence ID" value="MFB9208747.1"/>
    <property type="molecule type" value="Genomic_DNA"/>
</dbReference>
<dbReference type="PANTHER" id="PTHR43784:SF2">
    <property type="entry name" value="GDSL-LIKE LIPASE_ACYLHYDROLASE, PUTATIVE (AFU_ORTHOLOGUE AFUA_2G00820)-RELATED"/>
    <property type="match status" value="1"/>
</dbReference>
<dbReference type="InterPro" id="IPR013830">
    <property type="entry name" value="SGNH_hydro"/>
</dbReference>
<name>A0ABV5IWV8_9ACTN</name>
<dbReference type="Gene3D" id="3.40.50.1110">
    <property type="entry name" value="SGNH hydrolase"/>
    <property type="match status" value="1"/>
</dbReference>
<proteinExistence type="predicted"/>
<sequence length="242" mass="25479">MTFGRGHGTVIPAGREAVSDAVRLPVTALDKLSVTLYVKGATGPATFHDIASATTFRTRGDHRSRAFTGTSSSWYHLTGVDVKGGAGSVVTFGDSATDGTGSTQDADNRHPDQLAERPAASGRRLGVLNAGISGNRVLNDSACFGEKATARFQRDVLDRPGVRSVIVMAGINDITYPLMDTPCSTPNPVVTAEQIIEGHRELIRAARARGVRGVGGTITPFKGNPWLYPADNAADARHGEDP</sequence>
<dbReference type="SUPFAM" id="SSF52266">
    <property type="entry name" value="SGNH hydrolase"/>
    <property type="match status" value="1"/>
</dbReference>
<evidence type="ECO:0000313" key="3">
    <source>
        <dbReference type="Proteomes" id="UP001589647"/>
    </source>
</evidence>
<dbReference type="RefSeq" id="WP_379478690.1">
    <property type="nucleotide sequence ID" value="NZ_BMRC01000005.1"/>
</dbReference>
<dbReference type="PANTHER" id="PTHR43784">
    <property type="entry name" value="GDSL-LIKE LIPASE/ACYLHYDROLASE, PUTATIVE (AFU_ORTHOLOGUE AFUA_2G00820)-RELATED"/>
    <property type="match status" value="1"/>
</dbReference>
<accession>A0ABV5IWV8</accession>
<evidence type="ECO:0000259" key="1">
    <source>
        <dbReference type="Pfam" id="PF13472"/>
    </source>
</evidence>
<protein>
    <submittedName>
        <fullName evidence="2">GDSL-type esterase/lipase family protein</fullName>
    </submittedName>
</protein>
<dbReference type="InterPro" id="IPR036514">
    <property type="entry name" value="SGNH_hydro_sf"/>
</dbReference>
<evidence type="ECO:0000313" key="2">
    <source>
        <dbReference type="EMBL" id="MFB9208747.1"/>
    </source>
</evidence>
<organism evidence="2 3">
    <name type="scientific">Nonomuraea spiralis</name>
    <dbReference type="NCBI Taxonomy" id="46182"/>
    <lineage>
        <taxon>Bacteria</taxon>
        <taxon>Bacillati</taxon>
        <taxon>Actinomycetota</taxon>
        <taxon>Actinomycetes</taxon>
        <taxon>Streptosporangiales</taxon>
        <taxon>Streptosporangiaceae</taxon>
        <taxon>Nonomuraea</taxon>
    </lineage>
</organism>
<reference evidence="2 3" key="1">
    <citation type="submission" date="2024-09" db="EMBL/GenBank/DDBJ databases">
        <authorList>
            <person name="Sun Q."/>
            <person name="Mori K."/>
        </authorList>
    </citation>
    <scope>NUCLEOTIDE SEQUENCE [LARGE SCALE GENOMIC DNA]</scope>
    <source>
        <strain evidence="2 3">CCM 3426</strain>
    </source>
</reference>
<dbReference type="Proteomes" id="UP001589647">
    <property type="component" value="Unassembled WGS sequence"/>
</dbReference>
<dbReference type="InterPro" id="IPR053140">
    <property type="entry name" value="GDSL_Rv0518-like"/>
</dbReference>
<keyword evidence="3" id="KW-1185">Reference proteome</keyword>
<dbReference type="Pfam" id="PF13472">
    <property type="entry name" value="Lipase_GDSL_2"/>
    <property type="match status" value="1"/>
</dbReference>